<keyword evidence="11" id="KW-1185">Reference proteome</keyword>
<name>A0A7W9FPI6_9HYPH</name>
<keyword evidence="6 8" id="KW-0378">Hydrolase</keyword>
<evidence type="ECO:0000256" key="2">
    <source>
        <dbReference type="ARBA" id="ARBA00005080"/>
    </source>
</evidence>
<evidence type="ECO:0000313" key="10">
    <source>
        <dbReference type="EMBL" id="MBB5754410.1"/>
    </source>
</evidence>
<dbReference type="InterPro" id="IPR001474">
    <property type="entry name" value="GTP_CycHdrlase_I"/>
</dbReference>
<dbReference type="RefSeq" id="WP_183857857.1">
    <property type="nucleotide sequence ID" value="NZ_JACHOO010000008.1"/>
</dbReference>
<dbReference type="PROSITE" id="PS00859">
    <property type="entry name" value="GTP_CYCLOHYDROL_1_1"/>
    <property type="match status" value="1"/>
</dbReference>
<dbReference type="UniPathway" id="UPA00848">
    <property type="reaction ID" value="UER00151"/>
</dbReference>
<keyword evidence="8" id="KW-0547">Nucleotide-binding</keyword>
<comment type="subunit">
    <text evidence="4">Toroid-shaped homodecamer, composed of two pentamers of five dimers.</text>
</comment>
<keyword evidence="8" id="KW-0479">Metal-binding</keyword>
<dbReference type="GO" id="GO:0008270">
    <property type="term" value="F:zinc ion binding"/>
    <property type="evidence" value="ECO:0007669"/>
    <property type="project" value="UniProtKB-UniRule"/>
</dbReference>
<dbReference type="GO" id="GO:0006729">
    <property type="term" value="P:tetrahydrobiopterin biosynthetic process"/>
    <property type="evidence" value="ECO:0007669"/>
    <property type="project" value="TreeGrafter"/>
</dbReference>
<dbReference type="InterPro" id="IPR043134">
    <property type="entry name" value="GTP-CH-I_N"/>
</dbReference>
<dbReference type="NCBIfam" id="NF006826">
    <property type="entry name" value="PRK09347.1-3"/>
    <property type="match status" value="1"/>
</dbReference>
<dbReference type="AlphaFoldDB" id="A0A7W9FPI6"/>
<accession>A0A7W9FPI6</accession>
<dbReference type="GO" id="GO:0003934">
    <property type="term" value="F:GTP cyclohydrolase I activity"/>
    <property type="evidence" value="ECO:0007669"/>
    <property type="project" value="UniProtKB-UniRule"/>
</dbReference>
<keyword evidence="7 8" id="KW-0342">GTP-binding</keyword>
<dbReference type="EC" id="3.5.4.16" evidence="8"/>
<feature type="binding site" evidence="8">
    <location>
        <position position="167"/>
    </location>
    <ligand>
        <name>Zn(2+)</name>
        <dbReference type="ChEBI" id="CHEBI:29105"/>
    </ligand>
</feature>
<sequence length="208" mass="22829">MDAVVKKPAVALVKPAAPKPTREEAEAAVRTLLAWTGDDPAREGLVDTPRRVTKAYEELFGGYGGDPEEILGRVFEEVGGFDDLVVVRDIPFHSHCEHHVLPFFGTVHIGYFPNGGVVGLSKFARLVDTFARRLQTQENMSAQIVDAIETVLKPRGAAVMIEAEHMCMQMRGVHKHGTSTVTTQFTGLFRDDPAEQTRFLAMVRAGKG</sequence>
<proteinExistence type="inferred from homology"/>
<evidence type="ECO:0000256" key="8">
    <source>
        <dbReference type="HAMAP-Rule" id="MF_00223"/>
    </source>
</evidence>
<evidence type="ECO:0000256" key="4">
    <source>
        <dbReference type="ARBA" id="ARBA00011857"/>
    </source>
</evidence>
<dbReference type="Proteomes" id="UP000523821">
    <property type="component" value="Unassembled WGS sequence"/>
</dbReference>
<dbReference type="PROSITE" id="PS00860">
    <property type="entry name" value="GTP_CYCLOHYDROL_1_2"/>
    <property type="match status" value="1"/>
</dbReference>
<dbReference type="InterPro" id="IPR018234">
    <property type="entry name" value="GTP_CycHdrlase_I_CS"/>
</dbReference>
<dbReference type="HAMAP" id="MF_00223">
    <property type="entry name" value="FolE"/>
    <property type="match status" value="1"/>
</dbReference>
<dbReference type="GO" id="GO:0005737">
    <property type="term" value="C:cytoplasm"/>
    <property type="evidence" value="ECO:0007669"/>
    <property type="project" value="TreeGrafter"/>
</dbReference>
<dbReference type="InterPro" id="IPR043133">
    <property type="entry name" value="GTP-CH-I_C/QueF"/>
</dbReference>
<dbReference type="InterPro" id="IPR020602">
    <property type="entry name" value="GTP_CycHdrlase_I_dom"/>
</dbReference>
<dbReference type="GO" id="GO:0005525">
    <property type="term" value="F:GTP binding"/>
    <property type="evidence" value="ECO:0007669"/>
    <property type="project" value="UniProtKB-KW"/>
</dbReference>
<dbReference type="SUPFAM" id="SSF55620">
    <property type="entry name" value="Tetrahydrobiopterin biosynthesis enzymes-like"/>
    <property type="match status" value="1"/>
</dbReference>
<comment type="subunit">
    <text evidence="8">Homopolymer.</text>
</comment>
<dbReference type="FunFam" id="1.10.286.10:FF:000001">
    <property type="entry name" value="GTP cyclohydrolase 1"/>
    <property type="match status" value="1"/>
</dbReference>
<evidence type="ECO:0000256" key="7">
    <source>
        <dbReference type="ARBA" id="ARBA00023134"/>
    </source>
</evidence>
<comment type="similarity">
    <text evidence="3 8">Belongs to the GTP cyclohydrolase I family.</text>
</comment>
<gene>
    <name evidence="8" type="primary">folE</name>
    <name evidence="10" type="ORF">GGQ63_003496</name>
</gene>
<evidence type="ECO:0000256" key="1">
    <source>
        <dbReference type="ARBA" id="ARBA00001052"/>
    </source>
</evidence>
<protein>
    <recommendedName>
        <fullName evidence="8">GTP cyclohydrolase 1</fullName>
        <ecNumber evidence="8">3.5.4.16</ecNumber>
    </recommendedName>
    <alternativeName>
        <fullName evidence="8">GTP cyclohydrolase I</fullName>
        <shortName evidence="8">GTP-CH-I</shortName>
    </alternativeName>
</protein>
<evidence type="ECO:0000256" key="5">
    <source>
        <dbReference type="ARBA" id="ARBA00022563"/>
    </source>
</evidence>
<dbReference type="NCBIfam" id="TIGR00063">
    <property type="entry name" value="folE"/>
    <property type="match status" value="1"/>
</dbReference>
<keyword evidence="5 8" id="KW-0554">One-carbon metabolism</keyword>
<dbReference type="Pfam" id="PF01227">
    <property type="entry name" value="GTP_cyclohydroI"/>
    <property type="match status" value="1"/>
</dbReference>
<dbReference type="Gene3D" id="1.10.286.10">
    <property type="match status" value="1"/>
</dbReference>
<comment type="caution">
    <text evidence="10">The sequence shown here is derived from an EMBL/GenBank/DDBJ whole genome shotgun (WGS) entry which is preliminary data.</text>
</comment>
<keyword evidence="8" id="KW-0862">Zinc</keyword>
<dbReference type="GO" id="GO:0046654">
    <property type="term" value="P:tetrahydrofolate biosynthetic process"/>
    <property type="evidence" value="ECO:0007669"/>
    <property type="project" value="UniProtKB-UniRule"/>
</dbReference>
<reference evidence="10 11" key="1">
    <citation type="submission" date="2020-08" db="EMBL/GenBank/DDBJ databases">
        <title>Genomic Encyclopedia of Type Strains, Phase IV (KMG-IV): sequencing the most valuable type-strain genomes for metagenomic binning, comparative biology and taxonomic classification.</title>
        <authorList>
            <person name="Goeker M."/>
        </authorList>
    </citation>
    <scope>NUCLEOTIDE SEQUENCE [LARGE SCALE GENOMIC DNA]</scope>
    <source>
        <strain evidence="10 11">DSM 16268</strain>
    </source>
</reference>
<evidence type="ECO:0000256" key="3">
    <source>
        <dbReference type="ARBA" id="ARBA00008085"/>
    </source>
</evidence>
<feature type="binding site" evidence="8">
    <location>
        <position position="99"/>
    </location>
    <ligand>
        <name>Zn(2+)</name>
        <dbReference type="ChEBI" id="CHEBI:29105"/>
    </ligand>
</feature>
<dbReference type="NCBIfam" id="NF006825">
    <property type="entry name" value="PRK09347.1-2"/>
    <property type="match status" value="1"/>
</dbReference>
<evidence type="ECO:0000259" key="9">
    <source>
        <dbReference type="Pfam" id="PF01227"/>
    </source>
</evidence>
<comment type="catalytic activity">
    <reaction evidence="1 8">
        <text>GTP + H2O = 7,8-dihydroneopterin 3'-triphosphate + formate + H(+)</text>
        <dbReference type="Rhea" id="RHEA:17473"/>
        <dbReference type="ChEBI" id="CHEBI:15377"/>
        <dbReference type="ChEBI" id="CHEBI:15378"/>
        <dbReference type="ChEBI" id="CHEBI:15740"/>
        <dbReference type="ChEBI" id="CHEBI:37565"/>
        <dbReference type="ChEBI" id="CHEBI:58462"/>
        <dbReference type="EC" id="3.5.4.16"/>
    </reaction>
</comment>
<dbReference type="FunFam" id="3.30.1130.10:FF:000001">
    <property type="entry name" value="GTP cyclohydrolase 1"/>
    <property type="match status" value="1"/>
</dbReference>
<comment type="pathway">
    <text evidence="2 8">Cofactor biosynthesis; 7,8-dihydroneopterin triphosphate biosynthesis; 7,8-dihydroneopterin triphosphate from GTP: step 1/1.</text>
</comment>
<dbReference type="EMBL" id="JACHOO010000008">
    <property type="protein sequence ID" value="MBB5754410.1"/>
    <property type="molecule type" value="Genomic_DNA"/>
</dbReference>
<organism evidence="10 11">
    <name type="scientific">Prosthecomicrobium pneumaticum</name>
    <dbReference type="NCBI Taxonomy" id="81895"/>
    <lineage>
        <taxon>Bacteria</taxon>
        <taxon>Pseudomonadati</taxon>
        <taxon>Pseudomonadota</taxon>
        <taxon>Alphaproteobacteria</taxon>
        <taxon>Hyphomicrobiales</taxon>
        <taxon>Kaistiaceae</taxon>
        <taxon>Prosthecomicrobium</taxon>
    </lineage>
</organism>
<evidence type="ECO:0000256" key="6">
    <source>
        <dbReference type="ARBA" id="ARBA00022801"/>
    </source>
</evidence>
<feature type="binding site" evidence="8">
    <location>
        <position position="96"/>
    </location>
    <ligand>
        <name>Zn(2+)</name>
        <dbReference type="ChEBI" id="CHEBI:29105"/>
    </ligand>
</feature>
<dbReference type="PANTHER" id="PTHR11109">
    <property type="entry name" value="GTP CYCLOHYDROLASE I"/>
    <property type="match status" value="1"/>
</dbReference>
<evidence type="ECO:0000313" key="11">
    <source>
        <dbReference type="Proteomes" id="UP000523821"/>
    </source>
</evidence>
<dbReference type="Gene3D" id="3.30.1130.10">
    <property type="match status" value="1"/>
</dbReference>
<dbReference type="PANTHER" id="PTHR11109:SF7">
    <property type="entry name" value="GTP CYCLOHYDROLASE 1"/>
    <property type="match status" value="1"/>
</dbReference>
<feature type="domain" description="GTP cyclohydrolase I" evidence="9">
    <location>
        <begin position="26"/>
        <end position="203"/>
    </location>
</feature>
<dbReference type="GO" id="GO:0006730">
    <property type="term" value="P:one-carbon metabolic process"/>
    <property type="evidence" value="ECO:0007669"/>
    <property type="project" value="UniProtKB-UniRule"/>
</dbReference>